<accession>A0AA39GSW5</accession>
<dbReference type="InterPro" id="IPR003347">
    <property type="entry name" value="JmjC_dom"/>
</dbReference>
<evidence type="ECO:0000256" key="5">
    <source>
        <dbReference type="SAM" id="MobiDB-lite"/>
    </source>
</evidence>
<evidence type="ECO:0000256" key="1">
    <source>
        <dbReference type="ARBA" id="ARBA00004123"/>
    </source>
</evidence>
<feature type="compositionally biased region" description="Polar residues" evidence="5">
    <location>
        <begin position="1262"/>
        <end position="1275"/>
    </location>
</feature>
<feature type="compositionally biased region" description="Basic residues" evidence="5">
    <location>
        <begin position="1357"/>
        <end position="1376"/>
    </location>
</feature>
<evidence type="ECO:0000313" key="7">
    <source>
        <dbReference type="EMBL" id="KAK0392970.1"/>
    </source>
</evidence>
<feature type="compositionally biased region" description="Basic and acidic residues" evidence="5">
    <location>
        <begin position="694"/>
        <end position="713"/>
    </location>
</feature>
<sequence length="1376" mass="152998">MVASMHPQAKFDPIPPDLDLHNLVDQTQNFKWAQRVSREQIRSIGQEQFEKLVQLYVIEQGRPLVVEGWNTALPKPLFTAGWLEQTYDKKQENVRDIGAGSDLPMTTGHYLRSMKQLTNQWTPTNFRDERRQRLYLKDIDCPPEWHEALKKLIHPSLFYMNDNVTVKRHGRKNDDDDDDEDESKPAIAGDLMSSLPEEMRAQNLMCYIGHEGTYTPAHREMCASLGQNIMVEASGDQNGEKPGSSIWFMTESNDRAVVREYFLSMLGHDIEIEKHFAQTNAWKRAPFDVYIVEQKPGDFILIPPLAAHQVWNRGTRTMKVAWNRTTVDTLALALHEALPKARLVCRDEQYKNKAIIYYTAEKYGRLLHNMDKQADITRMGFLDIGQDIINTDPHAKQLFADFKKLVALFAEILVDEMFALKEREPEFIAFDSCITCSYCRSNIFNRFMTCKHCIRPLLNGDEDTYDVCMECYAMGRSCACISGLQWCEQWKWSDLVDKYEAWRALVIKMDGYIDIETSPQPLEVARLRSGRRSVAEICQEALKRRPWKDITKPEREKTPSDSEPDGPDGKPKKKKSRKPKRGEVRRCHVCCHRDYAYRVHLCTNPGCNEGYCYGVLYRAFDMMPQTVLADENWQCPKCLGICNCGSCRRSGNTDPYTPKNTSLGHDTRPIADDRSVETLVDFRVHNLSWLKAAGEESRSKDSKRMQRLREQAEQTKASQEVQEQEADANGDEEHTTVDGHVNTATNGYGDQSHILGGVEPGAAEYAEAASAQLEHEANAGRHASTAQPDITMDDSLYPDPTTLATQRIGMGYYEQDDTPDAILFDSFQAPPPETMAYDQSHVSEWNKTLMRALKRKERKAKEDPEFMAPRNHSKKPRLAKPADPLDAMDPALFSQPEISVDSAALPITPSTAIDHQPTGADSGATSASAPAGYESASYGFRANEPALRHAKPEASYLEPEDMDVDAIEAMLRHQSPPVHRVVSPRGSPDPSQSNKTAAELASDAVRALIKNSSATPTTAKRGPGRPPGLGSTGKRRGRPPKQATVTVEASEPTASASTAPERLPKRRGRPPKARVMPVESPKEAGMAEDAEEGNSDTDADIAELHEELGRSLAADEEAALTRTRSGRRRRGDLHENLGPSLASDELASQRTRSGRPQRSGVSADPAKYLDRMDIDNEEREDEDTEDVGEVIKPSPKKRGRPRRSEAPDNVVALPRQEEPNVGDTSFMSMKERMALRGKSFKVRGKKPGRGGRSFAGSRESEPTVSTHAAAGNSNAGPEGDSDSDKSPTPPRSLAAARATARHSEVSDGYQSSSSASSIEAVSRHGPTVVRLADAPSDSDDDPVFSTGVKARGGAARARGRGGGRGRGRGRSRGQVF</sequence>
<dbReference type="Proteomes" id="UP001175261">
    <property type="component" value="Unassembled WGS sequence"/>
</dbReference>
<dbReference type="Pfam" id="PF02373">
    <property type="entry name" value="JmjC"/>
    <property type="match status" value="1"/>
</dbReference>
<dbReference type="EMBL" id="JAPDFR010000001">
    <property type="protein sequence ID" value="KAK0392970.1"/>
    <property type="molecule type" value="Genomic_DNA"/>
</dbReference>
<feature type="compositionally biased region" description="Acidic residues" evidence="5">
    <location>
        <begin position="1086"/>
        <end position="1101"/>
    </location>
</feature>
<comment type="caution">
    <text evidence="7">The sequence shown here is derived from an EMBL/GenBank/DDBJ whole genome shotgun (WGS) entry which is preliminary data.</text>
</comment>
<keyword evidence="4" id="KW-0539">Nucleus</keyword>
<comment type="subcellular location">
    <subcellularLocation>
        <location evidence="1">Nucleus</location>
    </subcellularLocation>
</comment>
<name>A0AA39GSW5_SARSR</name>
<dbReference type="Gene3D" id="2.60.120.650">
    <property type="entry name" value="Cupin"/>
    <property type="match status" value="1"/>
</dbReference>
<dbReference type="SMART" id="SM00558">
    <property type="entry name" value="JmjC"/>
    <property type="match status" value="1"/>
</dbReference>
<evidence type="ECO:0000313" key="8">
    <source>
        <dbReference type="Proteomes" id="UP001175261"/>
    </source>
</evidence>
<dbReference type="SUPFAM" id="SSF51197">
    <property type="entry name" value="Clavaminate synthase-like"/>
    <property type="match status" value="1"/>
</dbReference>
<proteinExistence type="predicted"/>
<feature type="region of interest" description="Disordered" evidence="5">
    <location>
        <begin position="772"/>
        <end position="795"/>
    </location>
</feature>
<feature type="compositionally biased region" description="Acidic residues" evidence="5">
    <location>
        <begin position="1175"/>
        <end position="1188"/>
    </location>
</feature>
<evidence type="ECO:0000256" key="2">
    <source>
        <dbReference type="ARBA" id="ARBA00023015"/>
    </source>
</evidence>
<feature type="region of interest" description="Disordered" evidence="5">
    <location>
        <begin position="909"/>
        <end position="1376"/>
    </location>
</feature>
<organism evidence="7 8">
    <name type="scientific">Sarocladium strictum</name>
    <name type="common">Black bundle disease fungus</name>
    <name type="synonym">Acremonium strictum</name>
    <dbReference type="NCBI Taxonomy" id="5046"/>
    <lineage>
        <taxon>Eukaryota</taxon>
        <taxon>Fungi</taxon>
        <taxon>Dikarya</taxon>
        <taxon>Ascomycota</taxon>
        <taxon>Pezizomycotina</taxon>
        <taxon>Sordariomycetes</taxon>
        <taxon>Hypocreomycetidae</taxon>
        <taxon>Hypocreales</taxon>
        <taxon>Sarocladiaceae</taxon>
        <taxon>Sarocladium</taxon>
    </lineage>
</organism>
<dbReference type="InterPro" id="IPR017956">
    <property type="entry name" value="AT_hook_DNA-bd_motif"/>
</dbReference>
<protein>
    <recommendedName>
        <fullName evidence="6">JmjC domain-containing protein</fullName>
    </recommendedName>
</protein>
<dbReference type="InterPro" id="IPR018866">
    <property type="entry name" value="Znf-4CXXC_R1"/>
</dbReference>
<dbReference type="PRINTS" id="PR00929">
    <property type="entry name" value="ATHOOK"/>
</dbReference>
<feature type="compositionally biased region" description="Polar residues" evidence="5">
    <location>
        <begin position="1146"/>
        <end position="1160"/>
    </location>
</feature>
<feature type="compositionally biased region" description="Basic residues" evidence="5">
    <location>
        <begin position="1238"/>
        <end position="1249"/>
    </location>
</feature>
<keyword evidence="2" id="KW-0805">Transcription regulation</keyword>
<evidence type="ECO:0000256" key="4">
    <source>
        <dbReference type="ARBA" id="ARBA00023242"/>
    </source>
</evidence>
<dbReference type="SMART" id="SM00384">
    <property type="entry name" value="AT_hook"/>
    <property type="match status" value="4"/>
</dbReference>
<dbReference type="GO" id="GO:0003677">
    <property type="term" value="F:DNA binding"/>
    <property type="evidence" value="ECO:0007669"/>
    <property type="project" value="InterPro"/>
</dbReference>
<feature type="region of interest" description="Disordered" evidence="5">
    <location>
        <begin position="694"/>
        <end position="747"/>
    </location>
</feature>
<reference evidence="7" key="1">
    <citation type="submission" date="2022-10" db="EMBL/GenBank/DDBJ databases">
        <title>Determination and structural analysis of whole genome sequence of Sarocladium strictum F4-1.</title>
        <authorList>
            <person name="Hu L."/>
            <person name="Jiang Y."/>
        </authorList>
    </citation>
    <scope>NUCLEOTIDE SEQUENCE</scope>
    <source>
        <strain evidence="7">F4-1</strain>
    </source>
</reference>
<feature type="region of interest" description="Disordered" evidence="5">
    <location>
        <begin position="549"/>
        <end position="580"/>
    </location>
</feature>
<dbReference type="GO" id="GO:0005634">
    <property type="term" value="C:nucleus"/>
    <property type="evidence" value="ECO:0007669"/>
    <property type="project" value="UniProtKB-SubCell"/>
</dbReference>
<feature type="domain" description="JmjC" evidence="6">
    <location>
        <begin position="173"/>
        <end position="341"/>
    </location>
</feature>
<evidence type="ECO:0000259" key="6">
    <source>
        <dbReference type="PROSITE" id="PS51184"/>
    </source>
</evidence>
<feature type="compositionally biased region" description="Basic and acidic residues" evidence="5">
    <location>
        <begin position="549"/>
        <end position="560"/>
    </location>
</feature>
<feature type="compositionally biased region" description="Basic residues" evidence="5">
    <location>
        <begin position="571"/>
        <end position="580"/>
    </location>
</feature>
<feature type="compositionally biased region" description="Low complexity" evidence="5">
    <location>
        <begin position="917"/>
        <end position="932"/>
    </location>
</feature>
<feature type="compositionally biased region" description="Low complexity" evidence="5">
    <location>
        <begin position="1048"/>
        <end position="1061"/>
    </location>
</feature>
<evidence type="ECO:0000256" key="3">
    <source>
        <dbReference type="ARBA" id="ARBA00023163"/>
    </source>
</evidence>
<keyword evidence="3" id="KW-0804">Transcription</keyword>
<dbReference type="Pfam" id="PF10497">
    <property type="entry name" value="zf-4CXXC_R1"/>
    <property type="match status" value="1"/>
</dbReference>
<keyword evidence="8" id="KW-1185">Reference proteome</keyword>
<dbReference type="PROSITE" id="PS51184">
    <property type="entry name" value="JMJC"/>
    <property type="match status" value="1"/>
</dbReference>
<feature type="region of interest" description="Disordered" evidence="5">
    <location>
        <begin position="857"/>
        <end position="883"/>
    </location>
</feature>
<gene>
    <name evidence="7" type="ORF">NLU13_2464</name>
</gene>